<reference evidence="7" key="1">
    <citation type="submission" date="2021-05" db="EMBL/GenBank/DDBJ databases">
        <authorList>
            <person name="Arsene-Ploetze F."/>
        </authorList>
    </citation>
    <scope>NUCLEOTIDE SEQUENCE</scope>
    <source>
        <strain evidence="7">DSM 42138</strain>
    </source>
</reference>
<dbReference type="SUPFAM" id="SSF46785">
    <property type="entry name" value="Winged helix' DNA-binding domain"/>
    <property type="match status" value="1"/>
</dbReference>
<keyword evidence="8" id="KW-1185">Reference proteome</keyword>
<evidence type="ECO:0000256" key="2">
    <source>
        <dbReference type="ARBA" id="ARBA00022898"/>
    </source>
</evidence>
<dbReference type="Gene3D" id="1.10.10.10">
    <property type="entry name" value="Winged helix-like DNA-binding domain superfamily/Winged helix DNA-binding domain"/>
    <property type="match status" value="1"/>
</dbReference>
<dbReference type="SMART" id="SM00345">
    <property type="entry name" value="HTH_GNTR"/>
    <property type="match status" value="1"/>
</dbReference>
<dbReference type="Pfam" id="PF00392">
    <property type="entry name" value="GntR"/>
    <property type="match status" value="1"/>
</dbReference>
<dbReference type="Gene3D" id="3.90.1150.10">
    <property type="entry name" value="Aspartate Aminotransferase, domain 1"/>
    <property type="match status" value="1"/>
</dbReference>
<keyword evidence="7" id="KW-0808">Transferase</keyword>
<dbReference type="CDD" id="cd00609">
    <property type="entry name" value="AAT_like"/>
    <property type="match status" value="1"/>
</dbReference>
<comment type="caution">
    <text evidence="7">The sequence shown here is derived from an EMBL/GenBank/DDBJ whole genome shotgun (WGS) entry which is preliminary data.</text>
</comment>
<dbReference type="Gene3D" id="3.40.640.10">
    <property type="entry name" value="Type I PLP-dependent aspartate aminotransferase-like (Major domain)"/>
    <property type="match status" value="1"/>
</dbReference>
<dbReference type="InterPro" id="IPR036388">
    <property type="entry name" value="WH-like_DNA-bd_sf"/>
</dbReference>
<evidence type="ECO:0000256" key="4">
    <source>
        <dbReference type="ARBA" id="ARBA00023125"/>
    </source>
</evidence>
<dbReference type="InterPro" id="IPR004839">
    <property type="entry name" value="Aminotransferase_I/II_large"/>
</dbReference>
<dbReference type="InterPro" id="IPR015422">
    <property type="entry name" value="PyrdxlP-dep_Trfase_small"/>
</dbReference>
<evidence type="ECO:0000313" key="8">
    <source>
        <dbReference type="Proteomes" id="UP001152519"/>
    </source>
</evidence>
<evidence type="ECO:0000256" key="1">
    <source>
        <dbReference type="ARBA" id="ARBA00005384"/>
    </source>
</evidence>
<feature type="domain" description="HTH gntR-type" evidence="6">
    <location>
        <begin position="4"/>
        <end position="72"/>
    </location>
</feature>
<name>A0A9W4DS61_9ACTN</name>
<sequence length="449" mass="45662">MDMARDFRQAADAVAAQIAAGRLRPGDRLPTQRAFARRHGVAESTASRVYAELARRGLVTGEVGRGTFVRAAAPAADPALAEPAAARVDLELNYPVTAGQSELLAAGLTRLARPDVLAAALRPTGAAGTPAARAAVAGVLGRPGWAPEPDGVLFAGNGRQAIAAAVAALVRPGGRLGVEALTYPVVKAVAARLGVTLVPLECDGEGLLPGALAAAHRAAPLGGVYVQPTLHNPLGVTMPDRRRAELAAVLRETGLTAVEDAIWSFLREDAPPPLAAYAPERVILADSTSKRLAPGLTAGFAVTPAGLTAPVTAALRSGGWAAAGYALAAVTGWLTDGTATAIAAAKRADARHRQQIAAEALAGLATASGPGSYFCWWELPAPWRADTFVAAAARHGIAVTPAASFAVGPHRTPAAVRIGLASPPPPVLRRALTTLAALARTGPDDVAPE</sequence>
<accession>A0A9W4DS61</accession>
<dbReference type="GO" id="GO:0030170">
    <property type="term" value="F:pyridoxal phosphate binding"/>
    <property type="evidence" value="ECO:0007669"/>
    <property type="project" value="InterPro"/>
</dbReference>
<dbReference type="GO" id="GO:0003700">
    <property type="term" value="F:DNA-binding transcription factor activity"/>
    <property type="evidence" value="ECO:0007669"/>
    <property type="project" value="InterPro"/>
</dbReference>
<keyword evidence="5" id="KW-0804">Transcription</keyword>
<proteinExistence type="inferred from homology"/>
<keyword evidence="2" id="KW-0663">Pyridoxal phosphate</keyword>
<keyword evidence="3" id="KW-0805">Transcription regulation</keyword>
<dbReference type="PANTHER" id="PTHR46577">
    <property type="entry name" value="HTH-TYPE TRANSCRIPTIONAL REGULATORY PROTEIN GABR"/>
    <property type="match status" value="1"/>
</dbReference>
<evidence type="ECO:0000256" key="3">
    <source>
        <dbReference type="ARBA" id="ARBA00023015"/>
    </source>
</evidence>
<organism evidence="7 8">
    <name type="scientific">Actinacidiphila cocklensis</name>
    <dbReference type="NCBI Taxonomy" id="887465"/>
    <lineage>
        <taxon>Bacteria</taxon>
        <taxon>Bacillati</taxon>
        <taxon>Actinomycetota</taxon>
        <taxon>Actinomycetes</taxon>
        <taxon>Kitasatosporales</taxon>
        <taxon>Streptomycetaceae</taxon>
        <taxon>Actinacidiphila</taxon>
    </lineage>
</organism>
<dbReference type="GO" id="GO:0003677">
    <property type="term" value="F:DNA binding"/>
    <property type="evidence" value="ECO:0007669"/>
    <property type="project" value="UniProtKB-KW"/>
</dbReference>
<gene>
    <name evidence="7" type="ORF">SCOCK_170099</name>
</gene>
<dbReference type="InterPro" id="IPR015421">
    <property type="entry name" value="PyrdxlP-dep_Trfase_major"/>
</dbReference>
<evidence type="ECO:0000313" key="7">
    <source>
        <dbReference type="EMBL" id="CAG6392541.1"/>
    </source>
</evidence>
<dbReference type="SUPFAM" id="SSF53383">
    <property type="entry name" value="PLP-dependent transferases"/>
    <property type="match status" value="1"/>
</dbReference>
<dbReference type="InterPro" id="IPR000524">
    <property type="entry name" value="Tscrpt_reg_HTH_GntR"/>
</dbReference>
<keyword evidence="4 7" id="KW-0238">DNA-binding</keyword>
<evidence type="ECO:0000259" key="6">
    <source>
        <dbReference type="PROSITE" id="PS50949"/>
    </source>
</evidence>
<dbReference type="PROSITE" id="PS50949">
    <property type="entry name" value="HTH_GNTR"/>
    <property type="match status" value="1"/>
</dbReference>
<dbReference type="Pfam" id="PF00155">
    <property type="entry name" value="Aminotran_1_2"/>
    <property type="match status" value="1"/>
</dbReference>
<evidence type="ECO:0000256" key="5">
    <source>
        <dbReference type="ARBA" id="ARBA00023163"/>
    </source>
</evidence>
<dbReference type="EMBL" id="CAJSLV010000045">
    <property type="protein sequence ID" value="CAG6392541.1"/>
    <property type="molecule type" value="Genomic_DNA"/>
</dbReference>
<protein>
    <submittedName>
        <fullName evidence="7">DNA-binding transcriptional regulator, MocR family, contains an aminotransferase domain</fullName>
    </submittedName>
</protein>
<dbReference type="GO" id="GO:0008483">
    <property type="term" value="F:transaminase activity"/>
    <property type="evidence" value="ECO:0007669"/>
    <property type="project" value="UniProtKB-KW"/>
</dbReference>
<dbReference type="InterPro" id="IPR051446">
    <property type="entry name" value="HTH_trans_reg/aminotransferase"/>
</dbReference>
<dbReference type="AlphaFoldDB" id="A0A9W4DS61"/>
<keyword evidence="7" id="KW-0032">Aminotransferase</keyword>
<dbReference type="Proteomes" id="UP001152519">
    <property type="component" value="Unassembled WGS sequence"/>
</dbReference>
<dbReference type="InterPro" id="IPR015424">
    <property type="entry name" value="PyrdxlP-dep_Trfase"/>
</dbReference>
<dbReference type="InterPro" id="IPR036390">
    <property type="entry name" value="WH_DNA-bd_sf"/>
</dbReference>
<comment type="similarity">
    <text evidence="1">In the C-terminal section; belongs to the class-I pyridoxal-phosphate-dependent aminotransferase family.</text>
</comment>
<dbReference type="CDD" id="cd07377">
    <property type="entry name" value="WHTH_GntR"/>
    <property type="match status" value="1"/>
</dbReference>
<dbReference type="PANTHER" id="PTHR46577:SF1">
    <property type="entry name" value="HTH-TYPE TRANSCRIPTIONAL REGULATORY PROTEIN GABR"/>
    <property type="match status" value="1"/>
</dbReference>